<keyword evidence="3" id="KW-0238">DNA-binding</keyword>
<dbReference type="PANTHER" id="PTHR30408:SF12">
    <property type="entry name" value="TYPE I RESTRICTION ENZYME MJAVIII SPECIFICITY SUBUNIT"/>
    <property type="match status" value="1"/>
</dbReference>
<dbReference type="SUPFAM" id="SSF116734">
    <property type="entry name" value="DNA methylase specificity domain"/>
    <property type="match status" value="2"/>
</dbReference>
<dbReference type="InterPro" id="IPR000055">
    <property type="entry name" value="Restrct_endonuc_typeI_TRD"/>
</dbReference>
<evidence type="ECO:0000256" key="3">
    <source>
        <dbReference type="ARBA" id="ARBA00023125"/>
    </source>
</evidence>
<dbReference type="GO" id="GO:0003677">
    <property type="term" value="F:DNA binding"/>
    <property type="evidence" value="ECO:0007669"/>
    <property type="project" value="UniProtKB-KW"/>
</dbReference>
<accession>A0A5J4KRB6</accession>
<evidence type="ECO:0000313" key="6">
    <source>
        <dbReference type="Proteomes" id="UP000326912"/>
    </source>
</evidence>
<dbReference type="EMBL" id="BKZW01000001">
    <property type="protein sequence ID" value="GER88961.1"/>
    <property type="molecule type" value="Genomic_DNA"/>
</dbReference>
<feature type="domain" description="Type I restriction modification DNA specificity" evidence="4">
    <location>
        <begin position="211"/>
        <end position="387"/>
    </location>
</feature>
<feature type="domain" description="Type I restriction modification DNA specificity" evidence="4">
    <location>
        <begin position="21"/>
        <end position="173"/>
    </location>
</feature>
<evidence type="ECO:0000256" key="2">
    <source>
        <dbReference type="ARBA" id="ARBA00022747"/>
    </source>
</evidence>
<dbReference type="RefSeq" id="WP_151756794.1">
    <property type="nucleotide sequence ID" value="NZ_BKZW01000001.1"/>
</dbReference>
<dbReference type="CDD" id="cd17262">
    <property type="entry name" value="RMtype1_S_Aco12261I-TRD2-CR2"/>
    <property type="match status" value="1"/>
</dbReference>
<dbReference type="GO" id="GO:0009307">
    <property type="term" value="P:DNA restriction-modification system"/>
    <property type="evidence" value="ECO:0007669"/>
    <property type="project" value="UniProtKB-KW"/>
</dbReference>
<keyword evidence="6" id="KW-1185">Reference proteome</keyword>
<evidence type="ECO:0000256" key="1">
    <source>
        <dbReference type="ARBA" id="ARBA00010923"/>
    </source>
</evidence>
<evidence type="ECO:0000259" key="4">
    <source>
        <dbReference type="Pfam" id="PF01420"/>
    </source>
</evidence>
<proteinExistence type="inferred from homology"/>
<name>A0A5J4KRB6_9CHLR</name>
<comment type="similarity">
    <text evidence="1">Belongs to the type-I restriction system S methylase family.</text>
</comment>
<protein>
    <recommendedName>
        <fullName evidence="4">Type I restriction modification DNA specificity domain-containing protein</fullName>
    </recommendedName>
</protein>
<dbReference type="CDD" id="cd17253">
    <property type="entry name" value="RMtype1_S_Eco933I-TRD2-CR2_like"/>
    <property type="match status" value="1"/>
</dbReference>
<organism evidence="5 6">
    <name type="scientific">Dictyobacter vulcani</name>
    <dbReference type="NCBI Taxonomy" id="2607529"/>
    <lineage>
        <taxon>Bacteria</taxon>
        <taxon>Bacillati</taxon>
        <taxon>Chloroflexota</taxon>
        <taxon>Ktedonobacteria</taxon>
        <taxon>Ktedonobacterales</taxon>
        <taxon>Dictyobacteraceae</taxon>
        <taxon>Dictyobacter</taxon>
    </lineage>
</organism>
<reference evidence="5 6" key="1">
    <citation type="submission" date="2019-10" db="EMBL/GenBank/DDBJ databases">
        <title>Dictyobacter vulcani sp. nov., within the class Ktedonobacteria, isolated from soil of volcanic Mt. Zao.</title>
        <authorList>
            <person name="Zheng Y."/>
            <person name="Wang C.M."/>
            <person name="Sakai Y."/>
            <person name="Abe K."/>
            <person name="Yokota A."/>
            <person name="Yabe S."/>
        </authorList>
    </citation>
    <scope>NUCLEOTIDE SEQUENCE [LARGE SCALE GENOMIC DNA]</scope>
    <source>
        <strain evidence="5 6">W12</strain>
    </source>
</reference>
<dbReference type="Pfam" id="PF01420">
    <property type="entry name" value="Methylase_S"/>
    <property type="match status" value="2"/>
</dbReference>
<gene>
    <name evidence="5" type="ORF">KDW_31230</name>
</gene>
<comment type="caution">
    <text evidence="5">The sequence shown here is derived from an EMBL/GenBank/DDBJ whole genome shotgun (WGS) entry which is preliminary data.</text>
</comment>
<dbReference type="Proteomes" id="UP000326912">
    <property type="component" value="Unassembled WGS sequence"/>
</dbReference>
<dbReference type="PANTHER" id="PTHR30408">
    <property type="entry name" value="TYPE-1 RESTRICTION ENZYME ECOKI SPECIFICITY PROTEIN"/>
    <property type="match status" value="1"/>
</dbReference>
<dbReference type="Gene3D" id="3.90.220.20">
    <property type="entry name" value="DNA methylase specificity domains"/>
    <property type="match status" value="2"/>
</dbReference>
<dbReference type="AlphaFoldDB" id="A0A5J4KRB6"/>
<dbReference type="InterPro" id="IPR052021">
    <property type="entry name" value="Type-I_RS_S_subunit"/>
</dbReference>
<keyword evidence="2" id="KW-0680">Restriction system</keyword>
<sequence>MGLENMISQIEVLANQGQNHWQAKVLGSVIDVFDKQRKPLNDSQRLMMKGVYPYCGANGIVDYINDYLFDGEYILLAEDGGYWGSFDNSAYLMRGKFWVNNHAHILSARKETVDNLFLVYLLNYMNIGLFITGTTRGKLTQGTMLNIPIFFPPLPEQRAIAHTLQTVQNTIQVRCKELELERERKAALMQYLFTYGTCDEVLKQTEIGMMPKKWEIVRLGEVFETQLGKMLSQKARTGKSSKPYMRNANVQWGRVECEDVLEMDFDEREKEKFRLQYGDILVCEGGEIGRTAIWRDELAECYFQKAIHRLRPRGNQMLPAFFLHHMERAFRHQNIYGIAGTQTTIAHLPQDKLSAMRIPKPPIDEQREIAQILDACDNKLSALEKEITLHEEFFRTMLEELMTGRLSALPLVE</sequence>
<dbReference type="InterPro" id="IPR044946">
    <property type="entry name" value="Restrct_endonuc_typeI_TRD_sf"/>
</dbReference>
<evidence type="ECO:0000313" key="5">
    <source>
        <dbReference type="EMBL" id="GER88961.1"/>
    </source>
</evidence>